<dbReference type="PANTHER" id="PTHR27007">
    <property type="match status" value="1"/>
</dbReference>
<dbReference type="Gene3D" id="1.10.510.10">
    <property type="entry name" value="Transferase(Phosphotransferase) domain 1"/>
    <property type="match status" value="1"/>
</dbReference>
<dbReference type="InterPro" id="IPR032861">
    <property type="entry name" value="TAXi_N"/>
</dbReference>
<keyword evidence="11" id="KW-0430">Lectin</keyword>
<gene>
    <name evidence="27" type="ordered locus">AALP_Aa5g239200</name>
</gene>
<evidence type="ECO:0000256" key="16">
    <source>
        <dbReference type="ARBA" id="ARBA00022840"/>
    </source>
</evidence>
<dbReference type="Pfam" id="PF00069">
    <property type="entry name" value="Pkinase"/>
    <property type="match status" value="1"/>
</dbReference>
<evidence type="ECO:0000256" key="4">
    <source>
        <dbReference type="ARBA" id="ARBA00010217"/>
    </source>
</evidence>
<dbReference type="Gene3D" id="3.30.200.20">
    <property type="entry name" value="Phosphorylase Kinase, domain 1"/>
    <property type="match status" value="1"/>
</dbReference>
<evidence type="ECO:0000256" key="2">
    <source>
        <dbReference type="ARBA" id="ARBA00007447"/>
    </source>
</evidence>
<dbReference type="InterPro" id="IPR034161">
    <property type="entry name" value="Pepsin-like_plant"/>
</dbReference>
<protein>
    <recommendedName>
        <fullName evidence="5">non-specific serine/threonine protein kinase</fullName>
        <ecNumber evidence="5">2.7.11.1</ecNumber>
    </recommendedName>
</protein>
<dbReference type="InterPro" id="IPR013320">
    <property type="entry name" value="ConA-like_dom_sf"/>
</dbReference>
<keyword evidence="10" id="KW-0732">Signal</keyword>
<keyword evidence="9 24" id="KW-0812">Transmembrane</keyword>
<dbReference type="PROSITE" id="PS00107">
    <property type="entry name" value="PROTEIN_KINASE_ATP"/>
    <property type="match status" value="1"/>
</dbReference>
<dbReference type="Proteomes" id="UP000029120">
    <property type="component" value="Chromosome 5"/>
</dbReference>
<evidence type="ECO:0000256" key="3">
    <source>
        <dbReference type="ARBA" id="ARBA00008536"/>
    </source>
</evidence>
<dbReference type="InterPro" id="IPR001969">
    <property type="entry name" value="Aspartic_peptidase_AS"/>
</dbReference>
<comment type="similarity">
    <text evidence="3">In the N-terminal section; belongs to the leguminous lectin family.</text>
</comment>
<evidence type="ECO:0000256" key="5">
    <source>
        <dbReference type="ARBA" id="ARBA00012513"/>
    </source>
</evidence>
<evidence type="ECO:0000256" key="9">
    <source>
        <dbReference type="ARBA" id="ARBA00022692"/>
    </source>
</evidence>
<dbReference type="EMBL" id="CM002873">
    <property type="protein sequence ID" value="KFK35122.1"/>
    <property type="molecule type" value="Genomic_DNA"/>
</dbReference>
<evidence type="ECO:0000256" key="21">
    <source>
        <dbReference type="ARBA" id="ARBA00047899"/>
    </source>
</evidence>
<dbReference type="PROSITE" id="PS00141">
    <property type="entry name" value="ASP_PROTEASE"/>
    <property type="match status" value="1"/>
</dbReference>
<evidence type="ECO:0000256" key="7">
    <source>
        <dbReference type="ARBA" id="ARBA00022670"/>
    </source>
</evidence>
<feature type="transmembrane region" description="Helical" evidence="24">
    <location>
        <begin position="195"/>
        <end position="219"/>
    </location>
</feature>
<dbReference type="Gene3D" id="2.40.70.10">
    <property type="entry name" value="Acid Proteases"/>
    <property type="match status" value="2"/>
</dbReference>
<dbReference type="FunFam" id="1.10.510.10:FF:000108">
    <property type="entry name" value="L-type lectin-domain containing receptor kinase S.4"/>
    <property type="match status" value="1"/>
</dbReference>
<comment type="similarity">
    <text evidence="2">Belongs to the peptidase A1 family.</text>
</comment>
<keyword evidence="8" id="KW-0808">Transferase</keyword>
<evidence type="ECO:0000256" key="14">
    <source>
        <dbReference type="ARBA" id="ARBA00022777"/>
    </source>
</evidence>
<dbReference type="InterPro" id="IPR050528">
    <property type="entry name" value="L-type_Lectin-RKs"/>
</dbReference>
<dbReference type="OrthoDB" id="543442at2759"/>
<comment type="similarity">
    <text evidence="4">In the C-terminal section; belongs to the protein kinase superfamily. Ser/Thr protein kinase family.</text>
</comment>
<dbReference type="AlphaFoldDB" id="A0A087GZ20"/>
<evidence type="ECO:0000256" key="11">
    <source>
        <dbReference type="ARBA" id="ARBA00022734"/>
    </source>
</evidence>
<dbReference type="PROSITE" id="PS00108">
    <property type="entry name" value="PROTEIN_KINASE_ST"/>
    <property type="match status" value="1"/>
</dbReference>
<organism evidence="27 28">
    <name type="scientific">Arabis alpina</name>
    <name type="common">Alpine rock-cress</name>
    <dbReference type="NCBI Taxonomy" id="50452"/>
    <lineage>
        <taxon>Eukaryota</taxon>
        <taxon>Viridiplantae</taxon>
        <taxon>Streptophyta</taxon>
        <taxon>Embryophyta</taxon>
        <taxon>Tracheophyta</taxon>
        <taxon>Spermatophyta</taxon>
        <taxon>Magnoliopsida</taxon>
        <taxon>eudicotyledons</taxon>
        <taxon>Gunneridae</taxon>
        <taxon>Pentapetalae</taxon>
        <taxon>rosids</taxon>
        <taxon>malvids</taxon>
        <taxon>Brassicales</taxon>
        <taxon>Brassicaceae</taxon>
        <taxon>Arabideae</taxon>
        <taxon>Arabis</taxon>
    </lineage>
</organism>
<dbReference type="Pfam" id="PF00139">
    <property type="entry name" value="Lectin_legB"/>
    <property type="match status" value="1"/>
</dbReference>
<evidence type="ECO:0000256" key="12">
    <source>
        <dbReference type="ARBA" id="ARBA00022741"/>
    </source>
</evidence>
<dbReference type="Gramene" id="KFK35122">
    <property type="protein sequence ID" value="KFK35122"/>
    <property type="gene ID" value="AALP_AA5G239200"/>
</dbReference>
<keyword evidence="13" id="KW-0064">Aspartyl protease</keyword>
<dbReference type="InterPro" id="IPR032799">
    <property type="entry name" value="TAXi_C"/>
</dbReference>
<keyword evidence="14" id="KW-0418">Kinase</keyword>
<dbReference type="EC" id="2.7.11.1" evidence="5"/>
<evidence type="ECO:0000313" key="28">
    <source>
        <dbReference type="Proteomes" id="UP000029120"/>
    </source>
</evidence>
<evidence type="ECO:0000256" key="13">
    <source>
        <dbReference type="ARBA" id="ARBA00022750"/>
    </source>
</evidence>
<dbReference type="InterPro" id="IPR008271">
    <property type="entry name" value="Ser/Thr_kinase_AS"/>
</dbReference>
<dbReference type="Gene3D" id="2.60.120.200">
    <property type="match status" value="1"/>
</dbReference>
<dbReference type="GO" id="GO:0006508">
    <property type="term" value="P:proteolysis"/>
    <property type="evidence" value="ECO:0007669"/>
    <property type="project" value="UniProtKB-KW"/>
</dbReference>
<keyword evidence="7" id="KW-0645">Protease</keyword>
<dbReference type="SUPFAM" id="SSF49899">
    <property type="entry name" value="Concanavalin A-like lectins/glucanases"/>
    <property type="match status" value="1"/>
</dbReference>
<proteinExistence type="inferred from homology"/>
<dbReference type="InterPro" id="IPR033121">
    <property type="entry name" value="PEPTIDASE_A1"/>
</dbReference>
<evidence type="ECO:0000256" key="24">
    <source>
        <dbReference type="SAM" id="Phobius"/>
    </source>
</evidence>
<dbReference type="CDD" id="cd06899">
    <property type="entry name" value="lectin_legume_LecRK_Arcelin_ConA"/>
    <property type="match status" value="1"/>
</dbReference>
<reference evidence="28" key="1">
    <citation type="journal article" date="2015" name="Nat. Plants">
        <title>Genome expansion of Arabis alpina linked with retrotransposition and reduced symmetric DNA methylation.</title>
        <authorList>
            <person name="Willing E.M."/>
            <person name="Rawat V."/>
            <person name="Mandakova T."/>
            <person name="Maumus F."/>
            <person name="James G.V."/>
            <person name="Nordstroem K.J."/>
            <person name="Becker C."/>
            <person name="Warthmann N."/>
            <person name="Chica C."/>
            <person name="Szarzynska B."/>
            <person name="Zytnicki M."/>
            <person name="Albani M.C."/>
            <person name="Kiefer C."/>
            <person name="Bergonzi S."/>
            <person name="Castaings L."/>
            <person name="Mateos J.L."/>
            <person name="Berns M.C."/>
            <person name="Bujdoso N."/>
            <person name="Piofczyk T."/>
            <person name="de Lorenzo L."/>
            <person name="Barrero-Sicilia C."/>
            <person name="Mateos I."/>
            <person name="Piednoel M."/>
            <person name="Hagmann J."/>
            <person name="Chen-Min-Tao R."/>
            <person name="Iglesias-Fernandez R."/>
            <person name="Schuster S.C."/>
            <person name="Alonso-Blanco C."/>
            <person name="Roudier F."/>
            <person name="Carbonero P."/>
            <person name="Paz-Ares J."/>
            <person name="Davis S.J."/>
            <person name="Pecinka A."/>
            <person name="Quesneville H."/>
            <person name="Colot V."/>
            <person name="Lysak M.A."/>
            <person name="Weigel D."/>
            <person name="Coupland G."/>
            <person name="Schneeberger K."/>
        </authorList>
    </citation>
    <scope>NUCLEOTIDE SEQUENCE [LARGE SCALE GENOMIC DNA]</scope>
    <source>
        <strain evidence="28">cv. Pajares</strain>
    </source>
</reference>
<feature type="domain" description="Protein kinase" evidence="25">
    <location>
        <begin position="252"/>
        <end position="527"/>
    </location>
</feature>
<dbReference type="InterPro" id="IPR000719">
    <property type="entry name" value="Prot_kinase_dom"/>
</dbReference>
<feature type="binding site" evidence="23">
    <location>
        <position position="281"/>
    </location>
    <ligand>
        <name>ATP</name>
        <dbReference type="ChEBI" id="CHEBI:30616"/>
    </ligand>
</feature>
<dbReference type="InterPro" id="IPR011009">
    <property type="entry name" value="Kinase-like_dom_sf"/>
</dbReference>
<name>A0A087GZ20_ARAAL</name>
<keyword evidence="19" id="KW-0675">Receptor</keyword>
<dbReference type="SUPFAM" id="SSF50630">
    <property type="entry name" value="Acid proteases"/>
    <property type="match status" value="1"/>
</dbReference>
<evidence type="ECO:0000256" key="10">
    <source>
        <dbReference type="ARBA" id="ARBA00022729"/>
    </source>
</evidence>
<dbReference type="GO" id="GO:0005524">
    <property type="term" value="F:ATP binding"/>
    <property type="evidence" value="ECO:0007669"/>
    <property type="project" value="UniProtKB-UniRule"/>
</dbReference>
<evidence type="ECO:0000256" key="20">
    <source>
        <dbReference type="ARBA" id="ARBA00023180"/>
    </source>
</evidence>
<evidence type="ECO:0000259" key="25">
    <source>
        <dbReference type="PROSITE" id="PS50011"/>
    </source>
</evidence>
<evidence type="ECO:0000256" key="22">
    <source>
        <dbReference type="ARBA" id="ARBA00048679"/>
    </source>
</evidence>
<evidence type="ECO:0000256" key="23">
    <source>
        <dbReference type="PROSITE-ProRule" id="PRU10141"/>
    </source>
</evidence>
<evidence type="ECO:0000256" key="19">
    <source>
        <dbReference type="ARBA" id="ARBA00023170"/>
    </source>
</evidence>
<evidence type="ECO:0000256" key="17">
    <source>
        <dbReference type="ARBA" id="ARBA00022989"/>
    </source>
</evidence>
<dbReference type="PROSITE" id="PS51767">
    <property type="entry name" value="PEPTIDASE_A1"/>
    <property type="match status" value="1"/>
</dbReference>
<dbReference type="SMART" id="SM00220">
    <property type="entry name" value="S_TKc"/>
    <property type="match status" value="1"/>
</dbReference>
<dbReference type="InterPro" id="IPR021109">
    <property type="entry name" value="Peptidase_aspartic_dom_sf"/>
</dbReference>
<evidence type="ECO:0000256" key="15">
    <source>
        <dbReference type="ARBA" id="ARBA00022801"/>
    </source>
</evidence>
<keyword evidence="18 24" id="KW-0472">Membrane</keyword>
<comment type="subcellular location">
    <subcellularLocation>
        <location evidence="1">Membrane</location>
        <topology evidence="1">Single-pass type I membrane protein</topology>
    </subcellularLocation>
</comment>
<dbReference type="PROSITE" id="PS50011">
    <property type="entry name" value="PROTEIN_KINASE_DOM"/>
    <property type="match status" value="1"/>
</dbReference>
<sequence>MVPEFVTLGGHGLAFAITPTPDLQGSLPTQYFGLLNSSQVNSSHFFAVEFDTVKDLEFKDINDNHVGIDINSLVSSTSTPAGYFLANSTKKELFLDGGRVIQAWIDYDSNNKRLDVKLSPFSEKPKLSLLSYDVDLSSVLGDEMYVGFSASTGLLASSHYILGWNFNMSGEALSLYLPSLPRIPRSIKKKKKSPGLILGVAISCSLLFIAVLVIAAMFIKRVKDEDRVEEWELDFGPHRFSYKELKKATNGFGDKELLGSGGFGKVYKGKFPDSNEFVAVKRISHESRQGVREFMSEVSSIGHLRHRNLVPLLGWCRRREDLLLVYDFMPNGSLDMYLFDENPKVILTWSQRFKIIKGVASGLLYLHEGWEQTVIHRDIKAANVLLDGEMNGRVGDFGLAKLYEHGSNPGTTRVVGTFGYLAPELTKSGKLTTSTDVYAFGAVLLEVACGRRPIETNALPEELVMVDWVWSRWQSGDIRDVVDRRLNGEFDEEEVVMVIKLGLLCSNNSPEVRPTMRQVVMYLEKQFPAPEVVPAPDFLDENDSMCLDNRSGNAGEFEDFVDSARIFPTNQTLIFPLTTQNLHNSSSTSLQSSSPIKIPFTHDVTLTVSLTAGTPPQPITMVLDTGSELSWLHCKQSPTLTSIFDHAKSSSYTSLPCSSPVCTTQTQDLTNPPSCDANLCHVAVSYADGSSMDGSLAQDTFGVGSSTRPATSFGCMDISSSTTPGEDAKTTGLMGMNRGRLSFVNQMGLSKFSYCISGSDSTGVLVLGESSFPSLPPLKYTPLVIKTDRLPYYDRFAYTVQFEGIRVGSKLLSIPSTDLVPDRSGAGQTMLDSGTQFTFLLAPVYNVLKTEFTEQTKSVLTVDPSFVFQTAMDLCFRVGPTKPDFSKLPTVSLMFTGAELTVSGQKLLYSVPGSGPDQKYCFTFGNSELAGIEAFIIGNYHQQNVWMEYDLAQKKVGFGNDVKCDQASQLLGSRF</sequence>
<evidence type="ECO:0000259" key="26">
    <source>
        <dbReference type="PROSITE" id="PS51767"/>
    </source>
</evidence>
<keyword evidence="17 24" id="KW-1133">Transmembrane helix</keyword>
<dbReference type="Pfam" id="PF14541">
    <property type="entry name" value="TAXi_C"/>
    <property type="match status" value="1"/>
</dbReference>
<dbReference type="CDD" id="cd14066">
    <property type="entry name" value="STKc_IRAK"/>
    <property type="match status" value="1"/>
</dbReference>
<feature type="domain" description="Peptidase A1" evidence="26">
    <location>
        <begin position="606"/>
        <end position="959"/>
    </location>
</feature>
<dbReference type="GO" id="GO:0016020">
    <property type="term" value="C:membrane"/>
    <property type="evidence" value="ECO:0007669"/>
    <property type="project" value="UniProtKB-SubCell"/>
</dbReference>
<dbReference type="FunFam" id="3.30.200.20:FF:000112">
    <property type="entry name" value="Lectin-domain containing receptor kinase A4.3"/>
    <property type="match status" value="1"/>
</dbReference>
<evidence type="ECO:0000256" key="1">
    <source>
        <dbReference type="ARBA" id="ARBA00004479"/>
    </source>
</evidence>
<dbReference type="GO" id="GO:0004190">
    <property type="term" value="F:aspartic-type endopeptidase activity"/>
    <property type="evidence" value="ECO:0007669"/>
    <property type="project" value="UniProtKB-KW"/>
</dbReference>
<dbReference type="SUPFAM" id="SSF56112">
    <property type="entry name" value="Protein kinase-like (PK-like)"/>
    <property type="match status" value="1"/>
</dbReference>
<evidence type="ECO:0000256" key="18">
    <source>
        <dbReference type="ARBA" id="ARBA00023136"/>
    </source>
</evidence>
<dbReference type="InterPro" id="IPR001220">
    <property type="entry name" value="Legume_lectin_dom"/>
</dbReference>
<evidence type="ECO:0000256" key="6">
    <source>
        <dbReference type="ARBA" id="ARBA00022527"/>
    </source>
</evidence>
<comment type="catalytic activity">
    <reaction evidence="21">
        <text>L-threonyl-[protein] + ATP = O-phospho-L-threonyl-[protein] + ADP + H(+)</text>
        <dbReference type="Rhea" id="RHEA:46608"/>
        <dbReference type="Rhea" id="RHEA-COMP:11060"/>
        <dbReference type="Rhea" id="RHEA-COMP:11605"/>
        <dbReference type="ChEBI" id="CHEBI:15378"/>
        <dbReference type="ChEBI" id="CHEBI:30013"/>
        <dbReference type="ChEBI" id="CHEBI:30616"/>
        <dbReference type="ChEBI" id="CHEBI:61977"/>
        <dbReference type="ChEBI" id="CHEBI:456216"/>
        <dbReference type="EC" id="2.7.11.1"/>
    </reaction>
</comment>
<dbReference type="FunFam" id="2.40.70.10:FF:000073">
    <property type="entry name" value="Aspartic proteinase PCS1"/>
    <property type="match status" value="1"/>
</dbReference>
<dbReference type="Pfam" id="PF14543">
    <property type="entry name" value="TAXi_N"/>
    <property type="match status" value="1"/>
</dbReference>
<keyword evidence="20" id="KW-0325">Glycoprotein</keyword>
<keyword evidence="16 23" id="KW-0067">ATP-binding</keyword>
<evidence type="ECO:0000313" key="27">
    <source>
        <dbReference type="EMBL" id="KFK35122.1"/>
    </source>
</evidence>
<dbReference type="GO" id="GO:0004674">
    <property type="term" value="F:protein serine/threonine kinase activity"/>
    <property type="evidence" value="ECO:0007669"/>
    <property type="project" value="UniProtKB-KW"/>
</dbReference>
<keyword evidence="6" id="KW-0723">Serine/threonine-protein kinase</keyword>
<evidence type="ECO:0000256" key="8">
    <source>
        <dbReference type="ARBA" id="ARBA00022679"/>
    </source>
</evidence>
<dbReference type="GO" id="GO:0030246">
    <property type="term" value="F:carbohydrate binding"/>
    <property type="evidence" value="ECO:0007669"/>
    <property type="project" value="UniProtKB-KW"/>
</dbReference>
<keyword evidence="12 23" id="KW-0547">Nucleotide-binding</keyword>
<keyword evidence="28" id="KW-1185">Reference proteome</keyword>
<comment type="catalytic activity">
    <reaction evidence="22">
        <text>L-seryl-[protein] + ATP = O-phospho-L-seryl-[protein] + ADP + H(+)</text>
        <dbReference type="Rhea" id="RHEA:17989"/>
        <dbReference type="Rhea" id="RHEA-COMP:9863"/>
        <dbReference type="Rhea" id="RHEA-COMP:11604"/>
        <dbReference type="ChEBI" id="CHEBI:15378"/>
        <dbReference type="ChEBI" id="CHEBI:29999"/>
        <dbReference type="ChEBI" id="CHEBI:30616"/>
        <dbReference type="ChEBI" id="CHEBI:83421"/>
        <dbReference type="ChEBI" id="CHEBI:456216"/>
        <dbReference type="EC" id="2.7.11.1"/>
    </reaction>
</comment>
<dbReference type="eggNOG" id="KOG1339">
    <property type="taxonomic scope" value="Eukaryota"/>
</dbReference>
<dbReference type="CDD" id="cd05476">
    <property type="entry name" value="pepsin_A_like_plant"/>
    <property type="match status" value="1"/>
</dbReference>
<accession>A0A087GZ20</accession>
<dbReference type="InterPro" id="IPR017441">
    <property type="entry name" value="Protein_kinase_ATP_BS"/>
</dbReference>
<keyword evidence="15" id="KW-0378">Hydrolase</keyword>